<dbReference type="Proteomes" id="UP000266723">
    <property type="component" value="Unassembled WGS sequence"/>
</dbReference>
<evidence type="ECO:0000313" key="2">
    <source>
        <dbReference type="EMBL" id="KAF3498088.1"/>
    </source>
</evidence>
<proteinExistence type="predicted"/>
<name>A0ABQ7AKF0_BRACR</name>
<organism evidence="2 3">
    <name type="scientific">Brassica cretica</name>
    <name type="common">Mustard</name>
    <dbReference type="NCBI Taxonomy" id="69181"/>
    <lineage>
        <taxon>Eukaryota</taxon>
        <taxon>Viridiplantae</taxon>
        <taxon>Streptophyta</taxon>
        <taxon>Embryophyta</taxon>
        <taxon>Tracheophyta</taxon>
        <taxon>Spermatophyta</taxon>
        <taxon>Magnoliopsida</taxon>
        <taxon>eudicotyledons</taxon>
        <taxon>Gunneridae</taxon>
        <taxon>Pentapetalae</taxon>
        <taxon>rosids</taxon>
        <taxon>malvids</taxon>
        <taxon>Brassicales</taxon>
        <taxon>Brassicaceae</taxon>
        <taxon>Brassiceae</taxon>
        <taxon>Brassica</taxon>
    </lineage>
</organism>
<feature type="signal peptide" evidence="1">
    <location>
        <begin position="1"/>
        <end position="28"/>
    </location>
</feature>
<evidence type="ECO:0008006" key="4">
    <source>
        <dbReference type="Google" id="ProtNLM"/>
    </source>
</evidence>
<evidence type="ECO:0000313" key="3">
    <source>
        <dbReference type="Proteomes" id="UP000266723"/>
    </source>
</evidence>
<evidence type="ECO:0000256" key="1">
    <source>
        <dbReference type="SAM" id="SignalP"/>
    </source>
</evidence>
<feature type="chain" id="PRO_5045749085" description="EB domain-containing protein" evidence="1">
    <location>
        <begin position="29"/>
        <end position="107"/>
    </location>
</feature>
<dbReference type="EMBL" id="QGKV02002055">
    <property type="protein sequence ID" value="KAF3498088.1"/>
    <property type="molecule type" value="Genomic_DNA"/>
</dbReference>
<keyword evidence="1" id="KW-0732">Signal</keyword>
<keyword evidence="3" id="KW-1185">Reference proteome</keyword>
<reference evidence="2 3" key="1">
    <citation type="journal article" date="2020" name="BMC Genomics">
        <title>Intraspecific diversification of the crop wild relative Brassica cretica Lam. using demographic model selection.</title>
        <authorList>
            <person name="Kioukis A."/>
            <person name="Michalopoulou V.A."/>
            <person name="Briers L."/>
            <person name="Pirintsos S."/>
            <person name="Studholme D.J."/>
            <person name="Pavlidis P."/>
            <person name="Sarris P.F."/>
        </authorList>
    </citation>
    <scope>NUCLEOTIDE SEQUENCE [LARGE SCALE GENOMIC DNA]</scope>
    <source>
        <strain evidence="3">cv. PFS-1207/04</strain>
    </source>
</reference>
<gene>
    <name evidence="2" type="ORF">DY000_02054864</name>
</gene>
<accession>A0ABQ7AKF0</accession>
<sequence length="107" mass="11573">MASKTTLPILFALFLSYILLVSVPGVEAQLIVPCKTSPAECKSMRCSNGSAQCVNRQCQCASVKRVYPMTTNTPVSCKTIFDCAASHQCPDNVYACIEGKCICLPLF</sequence>
<comment type="caution">
    <text evidence="2">The sequence shown here is derived from an EMBL/GenBank/DDBJ whole genome shotgun (WGS) entry which is preliminary data.</text>
</comment>
<protein>
    <recommendedName>
        <fullName evidence="4">EB domain-containing protein</fullName>
    </recommendedName>
</protein>